<reference evidence="1 2" key="1">
    <citation type="submission" date="2021-06" db="EMBL/GenBank/DDBJ databases">
        <title>Caerostris darwini draft genome.</title>
        <authorList>
            <person name="Kono N."/>
            <person name="Arakawa K."/>
        </authorList>
    </citation>
    <scope>NUCLEOTIDE SEQUENCE [LARGE SCALE GENOMIC DNA]</scope>
</reference>
<gene>
    <name evidence="1" type="ORF">CDAR_106121</name>
</gene>
<evidence type="ECO:0008006" key="3">
    <source>
        <dbReference type="Google" id="ProtNLM"/>
    </source>
</evidence>
<protein>
    <recommendedName>
        <fullName evidence="3">LAGLIDADG homing endonuclease</fullName>
    </recommendedName>
</protein>
<dbReference type="EMBL" id="BPLQ01002101">
    <property type="protein sequence ID" value="GIX88652.1"/>
    <property type="molecule type" value="Genomic_DNA"/>
</dbReference>
<dbReference type="Proteomes" id="UP001054837">
    <property type="component" value="Unassembled WGS sequence"/>
</dbReference>
<organism evidence="1 2">
    <name type="scientific">Caerostris darwini</name>
    <dbReference type="NCBI Taxonomy" id="1538125"/>
    <lineage>
        <taxon>Eukaryota</taxon>
        <taxon>Metazoa</taxon>
        <taxon>Ecdysozoa</taxon>
        <taxon>Arthropoda</taxon>
        <taxon>Chelicerata</taxon>
        <taxon>Arachnida</taxon>
        <taxon>Araneae</taxon>
        <taxon>Araneomorphae</taxon>
        <taxon>Entelegynae</taxon>
        <taxon>Araneoidea</taxon>
        <taxon>Araneidae</taxon>
        <taxon>Caerostris</taxon>
    </lineage>
</organism>
<proteinExistence type="predicted"/>
<sequence>MYPNKLKSQLIVHFSSGQKKNLQFVSTHTGHVLHRTAVYIKKTMSPPFLQFDAMFRCVWERFLYKHPVQSSAAFAAVDKVSNIPNICSCFTQNSTSTDAC</sequence>
<keyword evidence="2" id="KW-1185">Reference proteome</keyword>
<dbReference type="AlphaFoldDB" id="A0AAV4NUV4"/>
<evidence type="ECO:0000313" key="1">
    <source>
        <dbReference type="EMBL" id="GIX88652.1"/>
    </source>
</evidence>
<evidence type="ECO:0000313" key="2">
    <source>
        <dbReference type="Proteomes" id="UP001054837"/>
    </source>
</evidence>
<accession>A0AAV4NUV4</accession>
<comment type="caution">
    <text evidence="1">The sequence shown here is derived from an EMBL/GenBank/DDBJ whole genome shotgun (WGS) entry which is preliminary data.</text>
</comment>
<name>A0AAV4NUV4_9ARAC</name>